<evidence type="ECO:0000313" key="5">
    <source>
        <dbReference type="Proteomes" id="UP000018418"/>
    </source>
</evidence>
<keyword evidence="5" id="KW-1185">Reference proteome</keyword>
<dbReference type="SUPFAM" id="SSF56954">
    <property type="entry name" value="Outer membrane efflux proteins (OEP)"/>
    <property type="match status" value="1"/>
</dbReference>
<dbReference type="STRING" id="396323.VH98_02915"/>
<keyword evidence="2" id="KW-0449">Lipoprotein</keyword>
<dbReference type="GO" id="GO:0009279">
    <property type="term" value="C:cell outer membrane"/>
    <property type="evidence" value="ECO:0007669"/>
    <property type="project" value="UniProtKB-SubCell"/>
</dbReference>
<keyword evidence="3" id="KW-0175">Coiled coil</keyword>
<keyword evidence="2" id="KW-1134">Transmembrane beta strand</keyword>
<evidence type="ECO:0000256" key="1">
    <source>
        <dbReference type="ARBA" id="ARBA00007613"/>
    </source>
</evidence>
<dbReference type="InterPro" id="IPR003423">
    <property type="entry name" value="OMP_efflux"/>
</dbReference>
<dbReference type="PANTHER" id="PTHR30203">
    <property type="entry name" value="OUTER MEMBRANE CATION EFFLUX PROTEIN"/>
    <property type="match status" value="1"/>
</dbReference>
<name>V2U9E2_9GAMM</name>
<keyword evidence="2" id="KW-0732">Signal</keyword>
<gene>
    <name evidence="4" type="ORF">P255_01609</name>
</gene>
<dbReference type="PROSITE" id="PS51257">
    <property type="entry name" value="PROKAR_LIPOPROTEIN"/>
    <property type="match status" value="1"/>
</dbReference>
<dbReference type="HOGENOM" id="CLU_012817_13_0_6"/>
<dbReference type="Gene3D" id="1.20.1600.10">
    <property type="entry name" value="Outer membrane efflux proteins (OEP)"/>
    <property type="match status" value="1"/>
</dbReference>
<feature type="coiled-coil region" evidence="3">
    <location>
        <begin position="233"/>
        <end position="267"/>
    </location>
</feature>
<dbReference type="Gene3D" id="2.20.200.10">
    <property type="entry name" value="Outer membrane efflux proteins (OEP)"/>
    <property type="match status" value="1"/>
</dbReference>
<evidence type="ECO:0000256" key="3">
    <source>
        <dbReference type="SAM" id="Coils"/>
    </source>
</evidence>
<sequence length="490" mass="53407">MQKSLLAMAMGSILLAACSPLQVKLESKVAVPPQFEHVAAAPDAADVSQWWLTWHDPVLTQLIQQGLQNNHDLTAARANLQAARANAALALADLGPTAGVSAGIDGHHAQVHNPLSPQTRKILSGLGASGLNRDDLSVTGHSEHASFAASWEPDIFGGKRSDADAARYASMAVTQQWYAVQMLLASDIADNYFKMRSLQKRMQIGQNTLTSLTELRRYIDGRFKAGQVTDYDVRDVEIKRESLKAQLATLQAQADVYQRNLAVLTGQSPQQFHVPASVDILNHIPALPNGETPLSVLNRRPDVRQQYALIQASSAQLGSAKADLLPRFNIQFIGQTGQLRLDSSTPELKGFGGLISAGVSLPIFTSGRIQRNIEVHDAQAQAVLAHYDQLILKSLAEVDSAYQLQSSLTQQNRYLAQASQQANTQVSKSNQLFKFGNITLDKVLLARINAQDIQDRLVQARLAEAENMLNVYKTLGGGWQAEQTSAQKNQ</sequence>
<dbReference type="Proteomes" id="UP000018418">
    <property type="component" value="Unassembled WGS sequence"/>
</dbReference>
<dbReference type="RefSeq" id="WP_004900607.1">
    <property type="nucleotide sequence ID" value="NZ_BBTI01000002.1"/>
</dbReference>
<keyword evidence="2" id="KW-0472">Membrane</keyword>
<dbReference type="PANTHER" id="PTHR30203:SF31">
    <property type="entry name" value="RND EFFLUX SYSTEM, OUTER MEMBRANE LIPOPROTEIN, NODT"/>
    <property type="match status" value="1"/>
</dbReference>
<dbReference type="Pfam" id="PF02321">
    <property type="entry name" value="OEP"/>
    <property type="match status" value="2"/>
</dbReference>
<dbReference type="OrthoDB" id="9770517at2"/>
<dbReference type="InterPro" id="IPR010131">
    <property type="entry name" value="MdtP/NodT-like"/>
</dbReference>
<feature type="chain" id="PRO_5001443856" evidence="2">
    <location>
        <begin position="17"/>
        <end position="490"/>
    </location>
</feature>
<comment type="caution">
    <text evidence="4">The sequence shown here is derived from an EMBL/GenBank/DDBJ whole genome shotgun (WGS) entry which is preliminary data.</text>
</comment>
<protein>
    <submittedName>
        <fullName evidence="4">Uncharacterized protein</fullName>
    </submittedName>
</protein>
<feature type="signal peptide" evidence="2">
    <location>
        <begin position="1"/>
        <end position="16"/>
    </location>
</feature>
<evidence type="ECO:0000256" key="2">
    <source>
        <dbReference type="RuleBase" id="RU362097"/>
    </source>
</evidence>
<dbReference type="GO" id="GO:0015562">
    <property type="term" value="F:efflux transmembrane transporter activity"/>
    <property type="evidence" value="ECO:0007669"/>
    <property type="project" value="InterPro"/>
</dbReference>
<proteinExistence type="inferred from homology"/>
<dbReference type="AlphaFoldDB" id="V2U9E2"/>
<keyword evidence="2" id="KW-0564">Palmitate</keyword>
<dbReference type="PATRIC" id="fig|1341683.3.peg.1593"/>
<comment type="subcellular location">
    <subcellularLocation>
        <location evidence="2">Cell outer membrane</location>
        <topology evidence="2">Lipid-anchor</topology>
    </subcellularLocation>
</comment>
<dbReference type="EMBL" id="AYEU01000006">
    <property type="protein sequence ID" value="ESK51103.1"/>
    <property type="molecule type" value="Genomic_DNA"/>
</dbReference>
<reference evidence="4 5" key="1">
    <citation type="submission" date="2013-10" db="EMBL/GenBank/DDBJ databases">
        <title>The Genome Sequence of Acinetobacter brisouii CIP 110357.</title>
        <authorList>
            <consortium name="The Broad Institute Genomics Platform"/>
            <consortium name="The Broad Institute Genome Sequencing Center for Infectious Disease"/>
            <person name="Cerqueira G."/>
            <person name="Feldgarden M."/>
            <person name="Courvalin P."/>
            <person name="Grillot-Courvalin C."/>
            <person name="Clermont D."/>
            <person name="Rocha E."/>
            <person name="Yoon E.-J."/>
            <person name="Nemec A."/>
            <person name="Young S.K."/>
            <person name="Zeng Q."/>
            <person name="Gargeya S."/>
            <person name="Fitzgerald M."/>
            <person name="Abouelleil A."/>
            <person name="Alvarado L."/>
            <person name="Berlin A.M."/>
            <person name="Chapman S.B."/>
            <person name="Gainer-Dewar J."/>
            <person name="Goldberg J."/>
            <person name="Gnerre S."/>
            <person name="Griggs A."/>
            <person name="Gujja S."/>
            <person name="Hansen M."/>
            <person name="Howarth C."/>
            <person name="Imamovic A."/>
            <person name="Ireland A."/>
            <person name="Larimer J."/>
            <person name="McCowan C."/>
            <person name="Murphy C."/>
            <person name="Pearson M."/>
            <person name="Poon T.W."/>
            <person name="Priest M."/>
            <person name="Roberts A."/>
            <person name="Saif S."/>
            <person name="Shea T."/>
            <person name="Sykes S."/>
            <person name="Wortman J."/>
            <person name="Nusbaum C."/>
            <person name="Birren B."/>
        </authorList>
    </citation>
    <scope>NUCLEOTIDE SEQUENCE [LARGE SCALE GENOMIC DNA]</scope>
    <source>
        <strain evidence="4 5">CIP 110357</strain>
    </source>
</reference>
<accession>V2U9E2</accession>
<organism evidence="4 5">
    <name type="scientific">Acinetobacter brisouii CIP 110357</name>
    <dbReference type="NCBI Taxonomy" id="1341683"/>
    <lineage>
        <taxon>Bacteria</taxon>
        <taxon>Pseudomonadati</taxon>
        <taxon>Pseudomonadota</taxon>
        <taxon>Gammaproteobacteria</taxon>
        <taxon>Moraxellales</taxon>
        <taxon>Moraxellaceae</taxon>
        <taxon>Acinetobacter</taxon>
    </lineage>
</organism>
<dbReference type="NCBIfam" id="TIGR01845">
    <property type="entry name" value="outer_NodT"/>
    <property type="match status" value="1"/>
</dbReference>
<keyword evidence="2" id="KW-0812">Transmembrane</keyword>
<comment type="similarity">
    <text evidence="1 2">Belongs to the outer membrane factor (OMF) (TC 1.B.17) family.</text>
</comment>
<evidence type="ECO:0000313" key="4">
    <source>
        <dbReference type="EMBL" id="ESK51103.1"/>
    </source>
</evidence>